<dbReference type="InterPro" id="IPR016163">
    <property type="entry name" value="Ald_DH_C"/>
</dbReference>
<evidence type="ECO:0000256" key="6">
    <source>
        <dbReference type="RuleBase" id="RU003345"/>
    </source>
</evidence>
<dbReference type="PROSITE" id="PS00070">
    <property type="entry name" value="ALDEHYDE_DEHYDR_CYS"/>
    <property type="match status" value="1"/>
</dbReference>
<dbReference type="SUPFAM" id="SSF53720">
    <property type="entry name" value="ALDH-like"/>
    <property type="match status" value="1"/>
</dbReference>
<feature type="active site" evidence="5">
    <location>
        <position position="247"/>
    </location>
</feature>
<evidence type="ECO:0000259" key="7">
    <source>
        <dbReference type="Pfam" id="PF00171"/>
    </source>
</evidence>
<comment type="catalytic activity">
    <reaction evidence="4">
        <text>an aldehyde + NAD(+) + H2O = a carboxylate + NADH + 2 H(+)</text>
        <dbReference type="Rhea" id="RHEA:16185"/>
        <dbReference type="ChEBI" id="CHEBI:15377"/>
        <dbReference type="ChEBI" id="CHEBI:15378"/>
        <dbReference type="ChEBI" id="CHEBI:17478"/>
        <dbReference type="ChEBI" id="CHEBI:29067"/>
        <dbReference type="ChEBI" id="CHEBI:57540"/>
        <dbReference type="ChEBI" id="CHEBI:57945"/>
        <dbReference type="EC" id="1.2.1.3"/>
    </reaction>
</comment>
<evidence type="ECO:0000256" key="5">
    <source>
        <dbReference type="PROSITE-ProRule" id="PRU10007"/>
    </source>
</evidence>
<dbReference type="EC" id="1.2.1.3" evidence="3"/>
<name>A0A5S4G7D9_9ACTN</name>
<keyword evidence="9" id="KW-1185">Reference proteome</keyword>
<evidence type="ECO:0000256" key="1">
    <source>
        <dbReference type="ARBA" id="ARBA00009986"/>
    </source>
</evidence>
<sequence length="477" mass="50025">MRWVVPYRIYVDGEWTAASGGEPIPVVNPATEEVVAEVPRSSAKDVARAVEAAAAALPAWAARPAAERAALCATVAGALKERAEELADTIVSELGMPLPLTRLIQVGSPIRTFASMPEIAAGIDFEERLGGSVVYRDPIGVVGAITPWNYPLHQIAAKLAPALTAGCTVVLKPSEVTPLNAFVLADVMHEAGFPPGVFNLVSGTGPEAGEALAAHPLVDMVSFTGSTRAGRRVAELAAGGVKRTALELGGKSPNVLLDDLGEAAFEDAVRKGVGACFLNSGQTCSALTRLLVPRDRLADAERIAAEEARTYTPGDPHDPGTRLGPLVSAVQRERVRAHLRAAADDGATTLTGGPGAPDGLERGFYVRPTVLSGVTPESRIAQEEIFGPVLVILPYSGEEEAVRIANGTPYGLAAGVRAADPERARRVARRLRAGQIRINDGAHNGLAPFGGFKQSGYGREYGRFGLEEFLTTTSVQL</sequence>
<dbReference type="EMBL" id="VCKX01000142">
    <property type="protein sequence ID" value="TMR28434.1"/>
    <property type="molecule type" value="Genomic_DNA"/>
</dbReference>
<dbReference type="OrthoDB" id="3802174at2"/>
<dbReference type="Proteomes" id="UP000306628">
    <property type="component" value="Unassembled WGS sequence"/>
</dbReference>
<organism evidence="8 9">
    <name type="scientific">Nonomuraea zeae</name>
    <dbReference type="NCBI Taxonomy" id="1642303"/>
    <lineage>
        <taxon>Bacteria</taxon>
        <taxon>Bacillati</taxon>
        <taxon>Actinomycetota</taxon>
        <taxon>Actinomycetes</taxon>
        <taxon>Streptosporangiales</taxon>
        <taxon>Streptosporangiaceae</taxon>
        <taxon>Nonomuraea</taxon>
    </lineage>
</organism>
<reference evidence="8 9" key="1">
    <citation type="submission" date="2019-05" db="EMBL/GenBank/DDBJ databases">
        <title>Draft genome sequence of Nonomuraea zeae DSM 100528.</title>
        <authorList>
            <person name="Saricaoglu S."/>
            <person name="Isik K."/>
        </authorList>
    </citation>
    <scope>NUCLEOTIDE SEQUENCE [LARGE SCALE GENOMIC DNA]</scope>
    <source>
        <strain evidence="8 9">DSM 100528</strain>
    </source>
</reference>
<comment type="similarity">
    <text evidence="1 6">Belongs to the aldehyde dehydrogenase family.</text>
</comment>
<dbReference type="InterPro" id="IPR016161">
    <property type="entry name" value="Ald_DH/histidinol_DH"/>
</dbReference>
<dbReference type="InterPro" id="IPR029510">
    <property type="entry name" value="Ald_DH_CS_GLU"/>
</dbReference>
<dbReference type="Gene3D" id="3.40.309.10">
    <property type="entry name" value="Aldehyde Dehydrogenase, Chain A, domain 2"/>
    <property type="match status" value="1"/>
</dbReference>
<dbReference type="InterPro" id="IPR016160">
    <property type="entry name" value="Ald_DH_CS_CYS"/>
</dbReference>
<protein>
    <recommendedName>
        <fullName evidence="3">aldehyde dehydrogenase (NAD(+))</fullName>
        <ecNumber evidence="3">1.2.1.3</ecNumber>
    </recommendedName>
</protein>
<dbReference type="PANTHER" id="PTHR42804">
    <property type="entry name" value="ALDEHYDE DEHYDROGENASE"/>
    <property type="match status" value="1"/>
</dbReference>
<dbReference type="AlphaFoldDB" id="A0A5S4G7D9"/>
<dbReference type="CDD" id="cd07138">
    <property type="entry name" value="ALDH_CddD_SSP0762"/>
    <property type="match status" value="1"/>
</dbReference>
<dbReference type="Gene3D" id="3.40.605.10">
    <property type="entry name" value="Aldehyde Dehydrogenase, Chain A, domain 1"/>
    <property type="match status" value="1"/>
</dbReference>
<dbReference type="InterPro" id="IPR016162">
    <property type="entry name" value="Ald_DH_N"/>
</dbReference>
<dbReference type="Pfam" id="PF00171">
    <property type="entry name" value="Aldedh"/>
    <property type="match status" value="1"/>
</dbReference>
<keyword evidence="2 6" id="KW-0560">Oxidoreductase</keyword>
<evidence type="ECO:0000256" key="4">
    <source>
        <dbReference type="ARBA" id="ARBA00049194"/>
    </source>
</evidence>
<feature type="domain" description="Aldehyde dehydrogenase" evidence="7">
    <location>
        <begin position="15"/>
        <end position="475"/>
    </location>
</feature>
<dbReference type="PANTHER" id="PTHR42804:SF1">
    <property type="entry name" value="ALDEHYDE DEHYDROGENASE-RELATED"/>
    <property type="match status" value="1"/>
</dbReference>
<dbReference type="PROSITE" id="PS00687">
    <property type="entry name" value="ALDEHYDE_DEHYDR_GLU"/>
    <property type="match status" value="1"/>
</dbReference>
<dbReference type="RefSeq" id="WP_138694253.1">
    <property type="nucleotide sequence ID" value="NZ_JBHSAZ010000089.1"/>
</dbReference>
<dbReference type="FunFam" id="3.40.605.10:FF:000007">
    <property type="entry name" value="NAD/NADP-dependent betaine aldehyde dehydrogenase"/>
    <property type="match status" value="1"/>
</dbReference>
<evidence type="ECO:0000256" key="3">
    <source>
        <dbReference type="ARBA" id="ARBA00024226"/>
    </source>
</evidence>
<dbReference type="InterPro" id="IPR015590">
    <property type="entry name" value="Aldehyde_DH_dom"/>
</dbReference>
<comment type="caution">
    <text evidence="8">The sequence shown here is derived from an EMBL/GenBank/DDBJ whole genome shotgun (WGS) entry which is preliminary data.</text>
</comment>
<evidence type="ECO:0000256" key="2">
    <source>
        <dbReference type="ARBA" id="ARBA00023002"/>
    </source>
</evidence>
<proteinExistence type="inferred from homology"/>
<accession>A0A5S4G7D9</accession>
<dbReference type="GO" id="GO:0004029">
    <property type="term" value="F:aldehyde dehydrogenase (NAD+) activity"/>
    <property type="evidence" value="ECO:0007669"/>
    <property type="project" value="UniProtKB-EC"/>
</dbReference>
<evidence type="ECO:0000313" key="9">
    <source>
        <dbReference type="Proteomes" id="UP000306628"/>
    </source>
</evidence>
<gene>
    <name evidence="8" type="ORF">ETD85_35790</name>
</gene>
<evidence type="ECO:0000313" key="8">
    <source>
        <dbReference type="EMBL" id="TMR28434.1"/>
    </source>
</evidence>